<dbReference type="AlphaFoldDB" id="A0A9N7VX98"/>
<organism evidence="1 2">
    <name type="scientific">Pleuronectes platessa</name>
    <name type="common">European plaice</name>
    <dbReference type="NCBI Taxonomy" id="8262"/>
    <lineage>
        <taxon>Eukaryota</taxon>
        <taxon>Metazoa</taxon>
        <taxon>Chordata</taxon>
        <taxon>Craniata</taxon>
        <taxon>Vertebrata</taxon>
        <taxon>Euteleostomi</taxon>
        <taxon>Actinopterygii</taxon>
        <taxon>Neopterygii</taxon>
        <taxon>Teleostei</taxon>
        <taxon>Neoteleostei</taxon>
        <taxon>Acanthomorphata</taxon>
        <taxon>Carangaria</taxon>
        <taxon>Pleuronectiformes</taxon>
        <taxon>Pleuronectoidei</taxon>
        <taxon>Pleuronectidae</taxon>
        <taxon>Pleuronectes</taxon>
    </lineage>
</organism>
<dbReference type="EMBL" id="CADEAL010004344">
    <property type="protein sequence ID" value="CAB1457479.1"/>
    <property type="molecule type" value="Genomic_DNA"/>
</dbReference>
<sequence>MTKNWTKLVSASIELPVWPPARTAAVGSVVQSQHCLVWQRVRISAVHSEHVKQQYWANGFPVWLVGCFPIDRRVAQVLPFTTLGADNAGKGEKTVPRFTCHFGSCSKRLLLI</sequence>
<keyword evidence="2" id="KW-1185">Reference proteome</keyword>
<dbReference type="Proteomes" id="UP001153269">
    <property type="component" value="Unassembled WGS sequence"/>
</dbReference>
<reference evidence="1" key="1">
    <citation type="submission" date="2020-03" db="EMBL/GenBank/DDBJ databases">
        <authorList>
            <person name="Weist P."/>
        </authorList>
    </citation>
    <scope>NUCLEOTIDE SEQUENCE</scope>
</reference>
<comment type="caution">
    <text evidence="1">The sequence shown here is derived from an EMBL/GenBank/DDBJ whole genome shotgun (WGS) entry which is preliminary data.</text>
</comment>
<name>A0A9N7VX98_PLEPL</name>
<evidence type="ECO:0000313" key="2">
    <source>
        <dbReference type="Proteomes" id="UP001153269"/>
    </source>
</evidence>
<gene>
    <name evidence="1" type="ORF">PLEPLA_LOCUS45303</name>
</gene>
<evidence type="ECO:0000313" key="1">
    <source>
        <dbReference type="EMBL" id="CAB1457479.1"/>
    </source>
</evidence>
<proteinExistence type="predicted"/>
<protein>
    <submittedName>
        <fullName evidence="1">Uncharacterized protein</fullName>
    </submittedName>
</protein>
<accession>A0A9N7VX98</accession>